<dbReference type="AlphaFoldDB" id="A0A0C2DWS4"/>
<accession>A0A0C2DWS4</accession>
<dbReference type="InterPro" id="IPR043129">
    <property type="entry name" value="ATPase_NBD"/>
</dbReference>
<evidence type="ECO:0008006" key="5">
    <source>
        <dbReference type="Google" id="ProtNLM"/>
    </source>
</evidence>
<protein>
    <recommendedName>
        <fullName evidence="5">DUF4445 domain-containing protein</fullName>
    </recommendedName>
</protein>
<dbReference type="InterPro" id="IPR027980">
    <property type="entry name" value="RACo_C"/>
</dbReference>
<dbReference type="PANTHER" id="PTHR42895">
    <property type="entry name" value="IRON-SULFUR CLUSTER-BINDING PROTEIN-RELATED"/>
    <property type="match status" value="1"/>
</dbReference>
<gene>
    <name evidence="3" type="ORF">GFER_04700</name>
</gene>
<dbReference type="InterPro" id="IPR052911">
    <property type="entry name" value="Corrinoid_activation_enz"/>
</dbReference>
<feature type="domain" description="RACo-like middle region" evidence="2">
    <location>
        <begin position="7"/>
        <end position="155"/>
    </location>
</feature>
<keyword evidence="4" id="KW-1185">Reference proteome</keyword>
<dbReference type="Pfam" id="PF14574">
    <property type="entry name" value="RACo_C_ter"/>
    <property type="match status" value="1"/>
</dbReference>
<dbReference type="Pfam" id="PF17651">
    <property type="entry name" value="Raco_middle"/>
    <property type="match status" value="1"/>
</dbReference>
<dbReference type="SUPFAM" id="SSF53067">
    <property type="entry name" value="Actin-like ATPase domain"/>
    <property type="match status" value="1"/>
</dbReference>
<dbReference type="EMBL" id="JWJD01000001">
    <property type="protein sequence ID" value="KIH77919.1"/>
    <property type="molecule type" value="Genomic_DNA"/>
</dbReference>
<sequence length="410" mass="42641">MSKDSLCLALDLGTTTLVGRLLGASGAVRAAGRCSNPQGVVAGDIIRRLEAARDGRALELQEQLAGGVRTLSGELLRQAGAGREELAVVAIAANPGIAHLLAAEPVESLLFPPHRPSFRGGAFFPATRFGLDFPCPVYLFPLVSGYVGGDLTAFLFGRGEPAEATLLVDIGTNAELALYAGGNWLVSSVAAGPAFEGGDITCGMQRCAGAVEGVRLVEDRLVLEVVGQGVPRGICGSGLVAAVAAGLAGELIDEAGTLRAPEQVATNLARYLGEKDGQRVLRLYRDAATDLYLTQEDIRAFQLAKGAVHAGVACLLERAGAHPEALREVVVTGAFGTSLGRKTLKKVAMLPESVIEKVRFEVDGALQGVERFLTTAGAESRVAQLAAALRPYPLSGTPAFEKAFIAALNF</sequence>
<feature type="domain" description="RACo C-terminal" evidence="1">
    <location>
        <begin position="163"/>
        <end position="409"/>
    </location>
</feature>
<dbReference type="InterPro" id="IPR041414">
    <property type="entry name" value="Raco-like_middle"/>
</dbReference>
<dbReference type="Proteomes" id="UP000035068">
    <property type="component" value="Unassembled WGS sequence"/>
</dbReference>
<reference evidence="3 4" key="1">
    <citation type="submission" date="2014-12" db="EMBL/GenBank/DDBJ databases">
        <title>Genomes of Geoalkalibacter ferrihydriticus and Geoalkalibacter subterraneus, two haloalkaliphilic metal-reducing members of the Geobacteraceae.</title>
        <authorList>
            <person name="Badalamenti J.P."/>
            <person name="Torres C.I."/>
            <person name="Krajmalnik-Brown R."/>
            <person name="Bond D.R."/>
        </authorList>
    </citation>
    <scope>NUCLEOTIDE SEQUENCE [LARGE SCALE GENOMIC DNA]</scope>
    <source>
        <strain evidence="3 4">DSM 17813</strain>
    </source>
</reference>
<name>A0A0C2DWS4_9BACT</name>
<dbReference type="Gene3D" id="3.30.420.480">
    <property type="entry name" value="Domain of unknown function (DUF4445)"/>
    <property type="match status" value="1"/>
</dbReference>
<evidence type="ECO:0000259" key="1">
    <source>
        <dbReference type="Pfam" id="PF14574"/>
    </source>
</evidence>
<evidence type="ECO:0000259" key="2">
    <source>
        <dbReference type="Pfam" id="PF17651"/>
    </source>
</evidence>
<comment type="caution">
    <text evidence="3">The sequence shown here is derived from an EMBL/GenBank/DDBJ whole genome shotgun (WGS) entry which is preliminary data.</text>
</comment>
<evidence type="ECO:0000313" key="3">
    <source>
        <dbReference type="EMBL" id="KIH77919.1"/>
    </source>
</evidence>
<organism evidence="3 4">
    <name type="scientific">Geoalkalibacter ferrihydriticus DSM 17813</name>
    <dbReference type="NCBI Taxonomy" id="1121915"/>
    <lineage>
        <taxon>Bacteria</taxon>
        <taxon>Pseudomonadati</taxon>
        <taxon>Thermodesulfobacteriota</taxon>
        <taxon>Desulfuromonadia</taxon>
        <taxon>Desulfuromonadales</taxon>
        <taxon>Geoalkalibacteraceae</taxon>
        <taxon>Geoalkalibacter</taxon>
    </lineage>
</organism>
<evidence type="ECO:0000313" key="4">
    <source>
        <dbReference type="Proteomes" id="UP000035068"/>
    </source>
</evidence>
<dbReference type="InterPro" id="IPR042259">
    <property type="entry name" value="Raco-like_middle_sf"/>
</dbReference>
<dbReference type="PANTHER" id="PTHR42895:SF1">
    <property type="entry name" value="IRON-SULFUR CLUSTER PROTEIN"/>
    <property type="match status" value="1"/>
</dbReference>
<proteinExistence type="predicted"/>